<sequence length="75" mass="8813">MDFWPKTPLFAKTQKILQIGPLDAEIFTKNDFLNPEKWANLPKHFANLPKSFSFQLFSNLNKSTLNIFHLTNKYI</sequence>
<name>U9SZT6_RHIID</name>
<accession>U9SZT6</accession>
<organism evidence="1">
    <name type="scientific">Rhizophagus irregularis (strain DAOM 181602 / DAOM 197198 / MUCL 43194)</name>
    <name type="common">Arbuscular mycorrhizal fungus</name>
    <name type="synonym">Glomus intraradices</name>
    <dbReference type="NCBI Taxonomy" id="747089"/>
    <lineage>
        <taxon>Eukaryota</taxon>
        <taxon>Fungi</taxon>
        <taxon>Fungi incertae sedis</taxon>
        <taxon>Mucoromycota</taxon>
        <taxon>Glomeromycotina</taxon>
        <taxon>Glomeromycetes</taxon>
        <taxon>Glomerales</taxon>
        <taxon>Glomeraceae</taxon>
        <taxon>Rhizophagus</taxon>
    </lineage>
</organism>
<gene>
    <name evidence="1" type="ORF">GLOINDRAFT_8317</name>
</gene>
<protein>
    <submittedName>
        <fullName evidence="1">Uncharacterized protein</fullName>
    </submittedName>
</protein>
<proteinExistence type="predicted"/>
<dbReference type="AlphaFoldDB" id="U9SZT6"/>
<dbReference type="EMBL" id="KI297077">
    <property type="protein sequence ID" value="ESA00612.1"/>
    <property type="molecule type" value="Genomic_DNA"/>
</dbReference>
<dbReference type="HOGENOM" id="CLU_2672381_0_0_1"/>
<reference evidence="1" key="1">
    <citation type="submission" date="2013-07" db="EMBL/GenBank/DDBJ databases">
        <title>The genome of an arbuscular mycorrhizal fungus provides insights into the evolution of the oldest plant symbiosis.</title>
        <authorList>
            <consortium name="DOE Joint Genome Institute"/>
            <person name="Tisserant E."/>
            <person name="Malbreil M."/>
            <person name="Kuo A."/>
            <person name="Kohler A."/>
            <person name="Symeonidi A."/>
            <person name="Balestrini R."/>
            <person name="Charron P."/>
            <person name="Duensing N."/>
            <person name="Frei-dit-Frey N."/>
            <person name="Gianinazzi-Pearson V."/>
            <person name="Gilbert B."/>
            <person name="Handa Y."/>
            <person name="Hijri M."/>
            <person name="Kaul R."/>
            <person name="Kawaguchi M."/>
            <person name="Krajinski F."/>
            <person name="Lammers P."/>
            <person name="Lapierre D."/>
            <person name="Masclaux F.G."/>
            <person name="Murat C."/>
            <person name="Morin E."/>
            <person name="Ndikumana S."/>
            <person name="Pagni M."/>
            <person name="Petitpierre D."/>
            <person name="Requena N."/>
            <person name="Rosikiewicz P."/>
            <person name="Riley R."/>
            <person name="Saito K."/>
            <person name="San Clemente H."/>
            <person name="Shapiro H."/>
            <person name="van Tuinen D."/>
            <person name="Becard G."/>
            <person name="Bonfante P."/>
            <person name="Paszkowski U."/>
            <person name="Shachar-Hill Y."/>
            <person name="Young J.P."/>
            <person name="Sanders I.R."/>
            <person name="Henrissat B."/>
            <person name="Rensing S.A."/>
            <person name="Grigoriev I.V."/>
            <person name="Corradi N."/>
            <person name="Roux C."/>
            <person name="Martin F."/>
        </authorList>
    </citation>
    <scope>NUCLEOTIDE SEQUENCE</scope>
    <source>
        <strain evidence="1">DAOM 197198</strain>
    </source>
</reference>
<evidence type="ECO:0000313" key="1">
    <source>
        <dbReference type="EMBL" id="ESA00612.1"/>
    </source>
</evidence>